<feature type="domain" description="DUF2147" evidence="2">
    <location>
        <begin position="41"/>
        <end position="156"/>
    </location>
</feature>
<feature type="signal peptide" evidence="1">
    <location>
        <begin position="1"/>
        <end position="33"/>
    </location>
</feature>
<evidence type="ECO:0000313" key="4">
    <source>
        <dbReference type="Proteomes" id="UP000642809"/>
    </source>
</evidence>
<dbReference type="Proteomes" id="UP000642809">
    <property type="component" value="Unassembled WGS sequence"/>
</dbReference>
<feature type="chain" id="PRO_5035254928" description="DUF2147 domain-containing protein" evidence="1">
    <location>
        <begin position="34"/>
        <end position="161"/>
    </location>
</feature>
<accession>A0A8J3CYC6</accession>
<protein>
    <recommendedName>
        <fullName evidence="2">DUF2147 domain-containing protein</fullName>
    </recommendedName>
</protein>
<reference evidence="3" key="2">
    <citation type="submission" date="2020-09" db="EMBL/GenBank/DDBJ databases">
        <authorList>
            <person name="Sun Q."/>
            <person name="Kim S."/>
        </authorList>
    </citation>
    <scope>NUCLEOTIDE SEQUENCE</scope>
    <source>
        <strain evidence="3">KCTC 23224</strain>
    </source>
</reference>
<evidence type="ECO:0000313" key="3">
    <source>
        <dbReference type="EMBL" id="GHB48027.1"/>
    </source>
</evidence>
<comment type="caution">
    <text evidence="3">The sequence shown here is derived from an EMBL/GenBank/DDBJ whole genome shotgun (WGS) entry which is preliminary data.</text>
</comment>
<dbReference type="Gene3D" id="2.40.128.520">
    <property type="match status" value="1"/>
</dbReference>
<dbReference type="InterPro" id="IPR019223">
    <property type="entry name" value="DUF2147"/>
</dbReference>
<reference evidence="3" key="1">
    <citation type="journal article" date="2014" name="Int. J. Syst. Evol. Microbiol.">
        <title>Complete genome sequence of Corynebacterium casei LMG S-19264T (=DSM 44701T), isolated from a smear-ripened cheese.</title>
        <authorList>
            <consortium name="US DOE Joint Genome Institute (JGI-PGF)"/>
            <person name="Walter F."/>
            <person name="Albersmeier A."/>
            <person name="Kalinowski J."/>
            <person name="Ruckert C."/>
        </authorList>
    </citation>
    <scope>NUCLEOTIDE SEQUENCE</scope>
    <source>
        <strain evidence="3">KCTC 23224</strain>
    </source>
</reference>
<dbReference type="Pfam" id="PF09917">
    <property type="entry name" value="DUF2147"/>
    <property type="match status" value="1"/>
</dbReference>
<proteinExistence type="predicted"/>
<dbReference type="AlphaFoldDB" id="A0A8J3CYC6"/>
<keyword evidence="4" id="KW-1185">Reference proteome</keyword>
<keyword evidence="1" id="KW-0732">Signal</keyword>
<name>A0A8J3CYC6_9BACT</name>
<dbReference type="PANTHER" id="PTHR36919">
    <property type="entry name" value="BLR1215 PROTEIN"/>
    <property type="match status" value="1"/>
</dbReference>
<dbReference type="EMBL" id="BMYF01000021">
    <property type="protein sequence ID" value="GHB48027.1"/>
    <property type="molecule type" value="Genomic_DNA"/>
</dbReference>
<evidence type="ECO:0000256" key="1">
    <source>
        <dbReference type="SAM" id="SignalP"/>
    </source>
</evidence>
<evidence type="ECO:0000259" key="2">
    <source>
        <dbReference type="Pfam" id="PF09917"/>
    </source>
</evidence>
<organism evidence="3 4">
    <name type="scientific">Mongoliitalea lutea</name>
    <dbReference type="NCBI Taxonomy" id="849756"/>
    <lineage>
        <taxon>Bacteria</taxon>
        <taxon>Pseudomonadati</taxon>
        <taxon>Bacteroidota</taxon>
        <taxon>Cytophagia</taxon>
        <taxon>Cytophagales</taxon>
        <taxon>Cyclobacteriaceae</taxon>
        <taxon>Mongoliitalea</taxon>
    </lineage>
</organism>
<dbReference type="PANTHER" id="PTHR36919:SF2">
    <property type="entry name" value="BLL6627 PROTEIN"/>
    <property type="match status" value="1"/>
</dbReference>
<sequence>MNLELNNNDKLNIPMKKLLAVVAFLFSSAFVMAQDADALVGVWEPGHGKARVKIDNIDGKYYGRIVWLKEPNDPNTGKPKLDANNPDESMRNVPLRGYRILKDFTYKGKGVWEDGTIYDPESGNTYSSVITMKDENTLDIRGFVGVKTFGRSDTWRKLKIN</sequence>
<gene>
    <name evidence="3" type="ORF">GCM10008106_31130</name>
</gene>